<accession>A0A4R7FRL9</accession>
<feature type="domain" description="2-C-methyl-D-erythritol 2,4-cyclodiphosphate synthase" evidence="13">
    <location>
        <begin position="207"/>
        <end position="356"/>
    </location>
</feature>
<comment type="pathway">
    <text evidence="2 11">Isoprenoid biosynthesis; isopentenyl diphosphate biosynthesis via DXP pathway; isopentenyl diphosphate from 1-deoxy-D-xylulose 5-phosphate: step 4/6.</text>
</comment>
<sequence length="366" mass="36691">MPKALVPIAGRAMLDWALDGVLAADVDRVVVTAPAADPSGVEAVVRARRDAARVTVVRGGATRQESVAIALEGVAPGEVVLVHDAARPLTPSSLFDRVRAAVVVTGAGVVPALAAADTIKEVDGTAVVTTLDRSRLAAVQTPQGFPAGALQRAYAAAGTGHTDDASVFAAAGGAVSTVPGEPDAFKVTTPWDLRRAEQLLAPVVAVRTGIGIDVHAVDAGRPLHLAGVEWPGEAGLAGHSDADVVCHAITDALLSAAGLGDLGSRFGVDRAEEAGRAGIDFVTRAVDLLADAGFAPVSVAVQVVGNRPRIGSRRHEIVALLSAAVGAPVSVAGTTSDGLGLTGRGEGVAAVATALVTSRTGGRRLP</sequence>
<keyword evidence="8 11" id="KW-0414">Isoprene biosynthesis</keyword>
<dbReference type="GO" id="GO:0070567">
    <property type="term" value="F:cytidylyltransferase activity"/>
    <property type="evidence" value="ECO:0007669"/>
    <property type="project" value="InterPro"/>
</dbReference>
<dbReference type="Gene3D" id="3.30.1330.50">
    <property type="entry name" value="2-C-methyl-D-erythritol 2,4-cyclodiphosphate synthase"/>
    <property type="match status" value="1"/>
</dbReference>
<dbReference type="EC" id="4.6.1.12" evidence="4 11"/>
<dbReference type="Pfam" id="PF01128">
    <property type="entry name" value="IspD"/>
    <property type="match status" value="1"/>
</dbReference>
<comment type="similarity">
    <text evidence="3 11 12">Belongs to the IspF family.</text>
</comment>
<dbReference type="EMBL" id="SOAM01000001">
    <property type="protein sequence ID" value="TDS80396.1"/>
    <property type="molecule type" value="Genomic_DNA"/>
</dbReference>
<dbReference type="SUPFAM" id="SSF53448">
    <property type="entry name" value="Nucleotide-diphospho-sugar transferases"/>
    <property type="match status" value="1"/>
</dbReference>
<evidence type="ECO:0000256" key="6">
    <source>
        <dbReference type="ARBA" id="ARBA00022695"/>
    </source>
</evidence>
<gene>
    <name evidence="11" type="primary">ispF</name>
    <name evidence="14" type="ORF">CLV52_0957</name>
</gene>
<dbReference type="GO" id="GO:0046872">
    <property type="term" value="F:metal ion binding"/>
    <property type="evidence" value="ECO:0007669"/>
    <property type="project" value="UniProtKB-KW"/>
</dbReference>
<organism evidence="14 15">
    <name type="scientific">Amnibacterium kyonggiense</name>
    <dbReference type="NCBI Taxonomy" id="595671"/>
    <lineage>
        <taxon>Bacteria</taxon>
        <taxon>Bacillati</taxon>
        <taxon>Actinomycetota</taxon>
        <taxon>Actinomycetes</taxon>
        <taxon>Micrococcales</taxon>
        <taxon>Microbacteriaceae</taxon>
        <taxon>Amnibacterium</taxon>
    </lineage>
</organism>
<dbReference type="GO" id="GO:0019288">
    <property type="term" value="P:isopentenyl diphosphate biosynthetic process, methylerythritol 4-phosphate pathway"/>
    <property type="evidence" value="ECO:0007669"/>
    <property type="project" value="UniProtKB-UniRule"/>
</dbReference>
<dbReference type="UniPathway" id="UPA00056">
    <property type="reaction ID" value="UER00095"/>
</dbReference>
<dbReference type="PANTHER" id="PTHR43181:SF1">
    <property type="entry name" value="2-C-METHYL-D-ERYTHRITOL 2,4-CYCLODIPHOSPHATE SYNTHASE, CHLOROPLASTIC"/>
    <property type="match status" value="1"/>
</dbReference>
<feature type="site" description="Transition state stabilizer" evidence="11">
    <location>
        <position position="335"/>
    </location>
</feature>
<feature type="site" description="Transition state stabilizer" evidence="11">
    <location>
        <position position="239"/>
    </location>
</feature>
<dbReference type="Proteomes" id="UP000295344">
    <property type="component" value="Unassembled WGS sequence"/>
</dbReference>
<evidence type="ECO:0000256" key="9">
    <source>
        <dbReference type="ARBA" id="ARBA00023239"/>
    </source>
</evidence>
<dbReference type="FunFam" id="3.30.1330.50:FF:000003">
    <property type="entry name" value="2-C-methyl-D-erythritol 2,4-cyclodiphosphate synthase"/>
    <property type="match status" value="1"/>
</dbReference>
<dbReference type="PROSITE" id="PS01350">
    <property type="entry name" value="ISPF"/>
    <property type="match status" value="1"/>
</dbReference>
<dbReference type="AlphaFoldDB" id="A0A4R7FRL9"/>
<proteinExistence type="inferred from homology"/>
<feature type="binding site" evidence="11">
    <location>
        <begin position="213"/>
        <end position="215"/>
    </location>
    <ligand>
        <name>4-CDP-2-C-methyl-D-erythritol 2-phosphate</name>
        <dbReference type="ChEBI" id="CHEBI:57919"/>
    </ligand>
</feature>
<dbReference type="NCBIfam" id="TIGR00151">
    <property type="entry name" value="ispF"/>
    <property type="match status" value="1"/>
</dbReference>
<evidence type="ECO:0000256" key="12">
    <source>
        <dbReference type="RuleBase" id="RU004395"/>
    </source>
</evidence>
<comment type="cofactor">
    <cofactor evidence="11">
        <name>a divalent metal cation</name>
        <dbReference type="ChEBI" id="CHEBI:60240"/>
    </cofactor>
    <text evidence="11">Binds 1 divalent metal cation per subunit.</text>
</comment>
<keyword evidence="7 11" id="KW-0479">Metal-binding</keyword>
<dbReference type="InterPro" id="IPR029044">
    <property type="entry name" value="Nucleotide-diphossugar_trans"/>
</dbReference>
<feature type="binding site" evidence="11">
    <location>
        <begin position="239"/>
        <end position="240"/>
    </location>
    <ligand>
        <name>4-CDP-2-C-methyl-D-erythritol 2-phosphate</name>
        <dbReference type="ChEBI" id="CHEBI:57919"/>
    </ligand>
</feature>
<dbReference type="InterPro" id="IPR034683">
    <property type="entry name" value="IspD/TarI"/>
</dbReference>
<evidence type="ECO:0000256" key="7">
    <source>
        <dbReference type="ARBA" id="ARBA00022723"/>
    </source>
</evidence>
<feature type="binding site" evidence="11">
    <location>
        <position position="247"/>
    </location>
    <ligand>
        <name>a divalent metal cation</name>
        <dbReference type="ChEBI" id="CHEBI:60240"/>
    </ligand>
</feature>
<name>A0A4R7FRL9_9MICO</name>
<keyword evidence="9 11" id="KW-0456">Lyase</keyword>
<feature type="binding site" evidence="11">
    <location>
        <begin position="261"/>
        <end position="263"/>
    </location>
    <ligand>
        <name>4-CDP-2-C-methyl-D-erythritol 2-phosphate</name>
        <dbReference type="ChEBI" id="CHEBI:57919"/>
    </ligand>
</feature>
<dbReference type="Pfam" id="PF02542">
    <property type="entry name" value="YgbB"/>
    <property type="match status" value="1"/>
</dbReference>
<reference evidence="14 15" key="1">
    <citation type="submission" date="2019-03" db="EMBL/GenBank/DDBJ databases">
        <title>Genomic Encyclopedia of Archaeal and Bacterial Type Strains, Phase II (KMG-II): from individual species to whole genera.</title>
        <authorList>
            <person name="Goeker M."/>
        </authorList>
    </citation>
    <scope>NUCLEOTIDE SEQUENCE [LARGE SCALE GENOMIC DNA]</scope>
    <source>
        <strain evidence="14 15">DSM 24782</strain>
    </source>
</reference>
<evidence type="ECO:0000259" key="13">
    <source>
        <dbReference type="Pfam" id="PF02542"/>
    </source>
</evidence>
<comment type="caution">
    <text evidence="11">Lacks conserved residue(s) required for the propagation of feature annotation.</text>
</comment>
<feature type="binding site" evidence="11">
    <location>
        <position position="215"/>
    </location>
    <ligand>
        <name>a divalent metal cation</name>
        <dbReference type="ChEBI" id="CHEBI:60240"/>
    </ligand>
</feature>
<evidence type="ECO:0000256" key="4">
    <source>
        <dbReference type="ARBA" id="ARBA00012579"/>
    </source>
</evidence>
<comment type="caution">
    <text evidence="14">The sequence shown here is derived from an EMBL/GenBank/DDBJ whole genome shotgun (WGS) entry which is preliminary data.</text>
</comment>
<dbReference type="PROSITE" id="PS01295">
    <property type="entry name" value="ISPD"/>
    <property type="match status" value="1"/>
</dbReference>
<dbReference type="InterPro" id="IPR003526">
    <property type="entry name" value="MECDP_synthase"/>
</dbReference>
<dbReference type="Gene3D" id="3.90.550.10">
    <property type="entry name" value="Spore Coat Polysaccharide Biosynthesis Protein SpsA, Chain A"/>
    <property type="match status" value="1"/>
</dbReference>
<keyword evidence="10" id="KW-0511">Multifunctional enzyme</keyword>
<dbReference type="SUPFAM" id="SSF69765">
    <property type="entry name" value="IpsF-like"/>
    <property type="match status" value="1"/>
</dbReference>
<keyword evidence="6" id="KW-0548">Nucleotidyltransferase</keyword>
<dbReference type="InterPro" id="IPR018294">
    <property type="entry name" value="ISPD_synthase_CS"/>
</dbReference>
<evidence type="ECO:0000256" key="1">
    <source>
        <dbReference type="ARBA" id="ARBA00000200"/>
    </source>
</evidence>
<comment type="catalytic activity">
    <reaction evidence="1 11 12">
        <text>4-CDP-2-C-methyl-D-erythritol 2-phosphate = 2-C-methyl-D-erythritol 2,4-cyclic diphosphate + CMP</text>
        <dbReference type="Rhea" id="RHEA:23864"/>
        <dbReference type="ChEBI" id="CHEBI:57919"/>
        <dbReference type="ChEBI" id="CHEBI:58483"/>
        <dbReference type="ChEBI" id="CHEBI:60377"/>
        <dbReference type="EC" id="4.6.1.12"/>
    </reaction>
</comment>
<dbReference type="CDD" id="cd00554">
    <property type="entry name" value="MECDP_synthase"/>
    <property type="match status" value="1"/>
</dbReference>
<evidence type="ECO:0000256" key="11">
    <source>
        <dbReference type="HAMAP-Rule" id="MF_00107"/>
    </source>
</evidence>
<feature type="binding site" evidence="11">
    <location>
        <begin position="334"/>
        <end position="337"/>
    </location>
    <ligand>
        <name>4-CDP-2-C-methyl-D-erythritol 2-phosphate</name>
        <dbReference type="ChEBI" id="CHEBI:57919"/>
    </ligand>
</feature>
<evidence type="ECO:0000313" key="15">
    <source>
        <dbReference type="Proteomes" id="UP000295344"/>
    </source>
</evidence>
<evidence type="ECO:0000256" key="8">
    <source>
        <dbReference type="ARBA" id="ARBA00023229"/>
    </source>
</evidence>
<keyword evidence="15" id="KW-1185">Reference proteome</keyword>
<protein>
    <recommendedName>
        <fullName evidence="4 11">2-C-methyl-D-erythritol 2,4-cyclodiphosphate synthase</fullName>
        <shortName evidence="11">MECDP-synthase</shortName>
        <shortName evidence="11">MECPP-synthase</shortName>
        <shortName evidence="11">MECPS</shortName>
        <ecNumber evidence="4 11">4.6.1.12</ecNumber>
    </recommendedName>
</protein>
<evidence type="ECO:0000313" key="14">
    <source>
        <dbReference type="EMBL" id="TDS80396.1"/>
    </source>
</evidence>
<dbReference type="GO" id="GO:0016114">
    <property type="term" value="P:terpenoid biosynthetic process"/>
    <property type="evidence" value="ECO:0007669"/>
    <property type="project" value="InterPro"/>
</dbReference>
<dbReference type="InterPro" id="IPR036571">
    <property type="entry name" value="MECDP_synthase_sf"/>
</dbReference>
<evidence type="ECO:0000256" key="10">
    <source>
        <dbReference type="ARBA" id="ARBA00023268"/>
    </source>
</evidence>
<evidence type="ECO:0000256" key="2">
    <source>
        <dbReference type="ARBA" id="ARBA00004709"/>
    </source>
</evidence>
<evidence type="ECO:0000256" key="5">
    <source>
        <dbReference type="ARBA" id="ARBA00022679"/>
    </source>
</evidence>
<keyword evidence="5" id="KW-0808">Transferase</keyword>
<comment type="function">
    <text evidence="11">Involved in the biosynthesis of isopentenyl diphosphate (IPP) and dimethylallyl diphosphate (DMAPP), two major building blocks of isoprenoid compounds. Catalyzes the conversion of 4-diphosphocytidyl-2-C-methyl-D-erythritol 2-phosphate (CDP-ME2P) to 2-C-methyl-D-erythritol 2,4-cyclodiphosphate (ME-CPP) with a corresponding release of cytidine 5-monophosphate (CMP).</text>
</comment>
<comment type="subunit">
    <text evidence="11">Homotrimer.</text>
</comment>
<evidence type="ECO:0000256" key="3">
    <source>
        <dbReference type="ARBA" id="ARBA00008480"/>
    </source>
</evidence>
<feature type="binding site" evidence="11">
    <location>
        <position position="344"/>
    </location>
    <ligand>
        <name>4-CDP-2-C-methyl-D-erythritol 2-phosphate</name>
        <dbReference type="ChEBI" id="CHEBI:57919"/>
    </ligand>
</feature>
<dbReference type="CDD" id="cd02516">
    <property type="entry name" value="CDP-ME_synthetase"/>
    <property type="match status" value="1"/>
</dbReference>
<dbReference type="InterPro" id="IPR020555">
    <property type="entry name" value="MECDP_synthase_CS"/>
</dbReference>
<dbReference type="HAMAP" id="MF_00107">
    <property type="entry name" value="IspF"/>
    <property type="match status" value="1"/>
</dbReference>
<dbReference type="GO" id="GO:0008685">
    <property type="term" value="F:2-C-methyl-D-erythritol 2,4-cyclodiphosphate synthase activity"/>
    <property type="evidence" value="ECO:0007669"/>
    <property type="project" value="UniProtKB-UniRule"/>
</dbReference>
<dbReference type="PANTHER" id="PTHR43181">
    <property type="entry name" value="2-C-METHYL-D-ERYTHRITOL 2,4-CYCLODIPHOSPHATE SYNTHASE, CHLOROPLASTIC"/>
    <property type="match status" value="1"/>
</dbReference>
<feature type="binding site" evidence="11">
    <location>
        <position position="213"/>
    </location>
    <ligand>
        <name>a divalent metal cation</name>
        <dbReference type="ChEBI" id="CHEBI:60240"/>
    </ligand>
</feature>